<name>A0AA88V4V7_9ASTE</name>
<evidence type="ECO:0000256" key="2">
    <source>
        <dbReference type="ARBA" id="ARBA00023015"/>
    </source>
</evidence>
<keyword evidence="2" id="KW-0805">Transcription regulation</keyword>
<dbReference type="GO" id="GO:0005634">
    <property type="term" value="C:nucleus"/>
    <property type="evidence" value="ECO:0007669"/>
    <property type="project" value="UniProtKB-SubCell"/>
</dbReference>
<dbReference type="Pfam" id="PF26576">
    <property type="entry name" value="IBH1_N"/>
    <property type="match status" value="1"/>
</dbReference>
<comment type="caution">
    <text evidence="6">The sequence shown here is derived from an EMBL/GenBank/DDBJ whole genome shotgun (WGS) entry which is preliminary data.</text>
</comment>
<dbReference type="EMBL" id="JAVXUP010002701">
    <property type="protein sequence ID" value="KAK3001864.1"/>
    <property type="molecule type" value="Genomic_DNA"/>
</dbReference>
<dbReference type="PANTHER" id="PTHR33124">
    <property type="entry name" value="TRANSCRIPTION FACTOR IBH1-LIKE 1"/>
    <property type="match status" value="1"/>
</dbReference>
<dbReference type="InterPro" id="IPR044549">
    <property type="entry name" value="bHLH_AtIBH1-like"/>
</dbReference>
<evidence type="ECO:0000259" key="5">
    <source>
        <dbReference type="Pfam" id="PF26576"/>
    </source>
</evidence>
<dbReference type="PANTHER" id="PTHR33124:SF40">
    <property type="entry name" value="TRANSCRIPTION FACTOR IBH1"/>
    <property type="match status" value="1"/>
</dbReference>
<proteinExistence type="predicted"/>
<accession>A0AA88V4V7</accession>
<keyword evidence="3" id="KW-0804">Transcription</keyword>
<dbReference type="AlphaFoldDB" id="A0AA88V4V7"/>
<sequence length="160" mass="18353">MTAQQSPNPSSLRTRFTYRFLRALKELNKHRSATSWPSYRRVKVAADASMAAAVKSRRAWTRAVLRKIRRGHRSPRWNRPLATRELRRKIRRNHGGNPRKIRGSHGDFGQTNELRKLVPGGESMEISSLLGETAHYIKCLSTQVQVMRDLVDLYSSTPTS</sequence>
<dbReference type="InterPro" id="IPR059002">
    <property type="entry name" value="IBH1_N"/>
</dbReference>
<protein>
    <recommendedName>
        <fullName evidence="5">IBH1-like N-terminal domain-containing protein</fullName>
    </recommendedName>
</protein>
<organism evidence="6 7">
    <name type="scientific">Escallonia herrerae</name>
    <dbReference type="NCBI Taxonomy" id="1293975"/>
    <lineage>
        <taxon>Eukaryota</taxon>
        <taxon>Viridiplantae</taxon>
        <taxon>Streptophyta</taxon>
        <taxon>Embryophyta</taxon>
        <taxon>Tracheophyta</taxon>
        <taxon>Spermatophyta</taxon>
        <taxon>Magnoliopsida</taxon>
        <taxon>eudicotyledons</taxon>
        <taxon>Gunneridae</taxon>
        <taxon>Pentapetalae</taxon>
        <taxon>asterids</taxon>
        <taxon>campanulids</taxon>
        <taxon>Escalloniales</taxon>
        <taxon>Escalloniaceae</taxon>
        <taxon>Escallonia</taxon>
    </lineage>
</organism>
<dbReference type="CDD" id="cd11444">
    <property type="entry name" value="bHLH_AtIBH1_like"/>
    <property type="match status" value="1"/>
</dbReference>
<reference evidence="6" key="1">
    <citation type="submission" date="2022-12" db="EMBL/GenBank/DDBJ databases">
        <title>Draft genome assemblies for two species of Escallonia (Escalloniales).</title>
        <authorList>
            <person name="Chanderbali A."/>
            <person name="Dervinis C."/>
            <person name="Anghel I."/>
            <person name="Soltis D."/>
            <person name="Soltis P."/>
            <person name="Zapata F."/>
        </authorList>
    </citation>
    <scope>NUCLEOTIDE SEQUENCE</scope>
    <source>
        <strain evidence="6">UCBG64.0493</strain>
        <tissue evidence="6">Leaf</tissue>
    </source>
</reference>
<dbReference type="InterPro" id="IPR044660">
    <property type="entry name" value="IBH1-like"/>
</dbReference>
<evidence type="ECO:0000256" key="1">
    <source>
        <dbReference type="ARBA" id="ARBA00004123"/>
    </source>
</evidence>
<feature type="domain" description="IBH1-like N-terminal" evidence="5">
    <location>
        <begin position="10"/>
        <end position="71"/>
    </location>
</feature>
<keyword evidence="4" id="KW-0539">Nucleus</keyword>
<evidence type="ECO:0000256" key="4">
    <source>
        <dbReference type="ARBA" id="ARBA00023242"/>
    </source>
</evidence>
<evidence type="ECO:0000313" key="6">
    <source>
        <dbReference type="EMBL" id="KAK3001864.1"/>
    </source>
</evidence>
<gene>
    <name evidence="6" type="ORF">RJ639_022133</name>
</gene>
<evidence type="ECO:0000313" key="7">
    <source>
        <dbReference type="Proteomes" id="UP001188597"/>
    </source>
</evidence>
<dbReference type="GO" id="GO:0006355">
    <property type="term" value="P:regulation of DNA-templated transcription"/>
    <property type="evidence" value="ECO:0007669"/>
    <property type="project" value="InterPro"/>
</dbReference>
<evidence type="ECO:0000256" key="3">
    <source>
        <dbReference type="ARBA" id="ARBA00023163"/>
    </source>
</evidence>
<comment type="subcellular location">
    <subcellularLocation>
        <location evidence="1">Nucleus</location>
    </subcellularLocation>
</comment>
<dbReference type="Proteomes" id="UP001188597">
    <property type="component" value="Unassembled WGS sequence"/>
</dbReference>
<keyword evidence="7" id="KW-1185">Reference proteome</keyword>